<proteinExistence type="predicted"/>
<organism evidence="1 2">
    <name type="scientific">Phormidesmis priestleyi Ana</name>
    <dbReference type="NCBI Taxonomy" id="1666911"/>
    <lineage>
        <taxon>Bacteria</taxon>
        <taxon>Bacillati</taxon>
        <taxon>Cyanobacteriota</taxon>
        <taxon>Cyanophyceae</taxon>
        <taxon>Leptolyngbyales</taxon>
        <taxon>Leptolyngbyaceae</taxon>
        <taxon>Phormidesmis</taxon>
    </lineage>
</organism>
<evidence type="ECO:0000313" key="1">
    <source>
        <dbReference type="EMBL" id="KPQ35757.1"/>
    </source>
</evidence>
<dbReference type="Pfam" id="PF13483">
    <property type="entry name" value="Lactamase_B_3"/>
    <property type="match status" value="1"/>
</dbReference>
<name>A0A0P8DGW3_9CYAN</name>
<dbReference type="GO" id="GO:0016787">
    <property type="term" value="F:hydrolase activity"/>
    <property type="evidence" value="ECO:0007669"/>
    <property type="project" value="UniProtKB-KW"/>
</dbReference>
<accession>A0A0P8DGW3</accession>
<dbReference type="Gene3D" id="3.60.15.10">
    <property type="entry name" value="Ribonuclease Z/Hydroxyacylglutathione hydrolase-like"/>
    <property type="match status" value="1"/>
</dbReference>
<dbReference type="PATRIC" id="fig|1666911.3.peg.659"/>
<dbReference type="Proteomes" id="UP000050465">
    <property type="component" value="Unassembled WGS sequence"/>
</dbReference>
<dbReference type="SUPFAM" id="SSF56281">
    <property type="entry name" value="Metallo-hydrolase/oxidoreductase"/>
    <property type="match status" value="1"/>
</dbReference>
<gene>
    <name evidence="1" type="ORF">HLUCCA11_09320</name>
</gene>
<sequence>MKRRQLLQYASASFIGTLGLGLVSSYQTLQAQSGSLTITSLGHTAFLFTGGGQRILVNPFKAAGCTAGYAEPTASADLILLSSRLFDEGFLTNQYANTQVLENPGDYTINGLTVRGVSMPHDRLGGRRFGTNNAWVWSQAGVKVVHLGGAAAPLSLEHKILLGRPDILLVPVGGGPKAYTPEEAAEAIRELTPKVVIPTHYRTEAADANCDLVGVGDFISLMSGTPVTQGDNTLSISADSLPSSGMRIEVLGYAF</sequence>
<dbReference type="AlphaFoldDB" id="A0A0P8DGW3"/>
<dbReference type="PANTHER" id="PTHR39189">
    <property type="entry name" value="UPF0173 METAL-DEPENDENT HYDROLASE YTKL"/>
    <property type="match status" value="1"/>
</dbReference>
<protein>
    <submittedName>
        <fullName evidence="1">Putative Zn-dependent hydrolases of the beta-lactamase fold</fullName>
    </submittedName>
</protein>
<reference evidence="1 2" key="1">
    <citation type="submission" date="2015-09" db="EMBL/GenBank/DDBJ databases">
        <title>Identification and resolution of microdiversity through metagenomic sequencing of parallel consortia.</title>
        <authorList>
            <person name="Nelson W.C."/>
            <person name="Romine M.F."/>
            <person name="Lindemann S.R."/>
        </authorList>
    </citation>
    <scope>NUCLEOTIDE SEQUENCE [LARGE SCALE GENOMIC DNA]</scope>
    <source>
        <strain evidence="1">Ana</strain>
    </source>
</reference>
<dbReference type="EMBL" id="LJZR01000010">
    <property type="protein sequence ID" value="KPQ35757.1"/>
    <property type="molecule type" value="Genomic_DNA"/>
</dbReference>
<dbReference type="PANTHER" id="PTHR39189:SF1">
    <property type="entry name" value="UPF0173 METAL-DEPENDENT HYDROLASE YTKL"/>
    <property type="match status" value="1"/>
</dbReference>
<keyword evidence="1" id="KW-0378">Hydrolase</keyword>
<comment type="caution">
    <text evidence="1">The sequence shown here is derived from an EMBL/GenBank/DDBJ whole genome shotgun (WGS) entry which is preliminary data.</text>
</comment>
<dbReference type="STRING" id="1666911.HLUCCA11_09320"/>
<dbReference type="InterPro" id="IPR036866">
    <property type="entry name" value="RibonucZ/Hydroxyglut_hydro"/>
</dbReference>
<evidence type="ECO:0000313" key="2">
    <source>
        <dbReference type="Proteomes" id="UP000050465"/>
    </source>
</evidence>